<dbReference type="InterPro" id="IPR006448">
    <property type="entry name" value="Phage_term_ssu_P27"/>
</dbReference>
<dbReference type="Proteomes" id="UP000476934">
    <property type="component" value="Unassembled WGS sequence"/>
</dbReference>
<sequence>MPKVARSTRRMRVRTDLHNQLKQNKMTANHWYDLVEDYMALWDIKEDLIKSIKKYGAMVVGRYGPKKNDAVSELPKINKRMTEILSVLNIESVVVEDDGDDI</sequence>
<dbReference type="OrthoDB" id="2192520at2"/>
<keyword evidence="4" id="KW-1185">Reference proteome</keyword>
<name>A0A0A6VBR2_9BACI</name>
<evidence type="ECO:0000313" key="1">
    <source>
        <dbReference type="EMBL" id="KHD85675.1"/>
    </source>
</evidence>
<protein>
    <submittedName>
        <fullName evidence="1">Uncharacterized protein</fullName>
    </submittedName>
</protein>
<organism evidence="1 3">
    <name type="scientific">Heyndrickxia ginsengihumi</name>
    <dbReference type="NCBI Taxonomy" id="363870"/>
    <lineage>
        <taxon>Bacteria</taxon>
        <taxon>Bacillati</taxon>
        <taxon>Bacillota</taxon>
        <taxon>Bacilli</taxon>
        <taxon>Bacillales</taxon>
        <taxon>Bacillaceae</taxon>
        <taxon>Heyndrickxia</taxon>
    </lineage>
</organism>
<comment type="caution">
    <text evidence="1">The sequence shown here is derived from an EMBL/GenBank/DDBJ whole genome shotgun (WGS) entry which is preliminary data.</text>
</comment>
<proteinExistence type="predicted"/>
<reference evidence="2 4" key="2">
    <citation type="submission" date="2020-02" db="EMBL/GenBank/DDBJ databases">
        <authorList>
            <person name="Feng H."/>
        </authorList>
    </citation>
    <scope>NUCLEOTIDE SEQUENCE [LARGE SCALE GENOMIC DNA]</scope>
    <source>
        <strain evidence="2 4">Gsoil 114</strain>
    </source>
</reference>
<dbReference type="AlphaFoldDB" id="A0A0A6VBR2"/>
<reference evidence="2 4" key="3">
    <citation type="submission" date="2020-03" db="EMBL/GenBank/DDBJ databases">
        <title>Bacillus aquiflavi sp. nov., isolated from yellow water of strong flavor Chinese baijiu in Yibin region of China.</title>
        <authorList>
            <person name="Xie J."/>
        </authorList>
    </citation>
    <scope>NUCLEOTIDE SEQUENCE [LARGE SCALE GENOMIC DNA]</scope>
    <source>
        <strain evidence="2 4">Gsoil 114</strain>
    </source>
</reference>
<reference evidence="1 3" key="1">
    <citation type="submission" date="2014-10" db="EMBL/GenBank/DDBJ databases">
        <title>Draft genome of phytase producing Bacillus ginsengihumi strain M2.11.</title>
        <authorList>
            <person name="Toymentseva A."/>
            <person name="Boulygina E.A."/>
            <person name="Kazakov S.V."/>
            <person name="Kayumov I."/>
            <person name="Suleimanova A.D."/>
            <person name="Mardanova A.M."/>
            <person name="Maria S.N."/>
            <person name="Sergey M.Y."/>
            <person name="Sharipova M.R."/>
        </authorList>
    </citation>
    <scope>NUCLEOTIDE SEQUENCE [LARGE SCALE GENOMIC DNA]</scope>
    <source>
        <strain evidence="1 3">M2.11</strain>
    </source>
</reference>
<dbReference type="STRING" id="363870.NG54_07875"/>
<evidence type="ECO:0000313" key="4">
    <source>
        <dbReference type="Proteomes" id="UP000476934"/>
    </source>
</evidence>
<dbReference type="Proteomes" id="UP000030588">
    <property type="component" value="Unassembled WGS sequence"/>
</dbReference>
<dbReference type="EMBL" id="JRUN01000018">
    <property type="protein sequence ID" value="KHD85675.1"/>
    <property type="molecule type" value="Genomic_DNA"/>
</dbReference>
<dbReference type="RefSeq" id="WP_035354179.1">
    <property type="nucleotide sequence ID" value="NZ_JAAIWK010000017.1"/>
</dbReference>
<dbReference type="EMBL" id="JAAIWK010000017">
    <property type="protein sequence ID" value="NEY20510.1"/>
    <property type="molecule type" value="Genomic_DNA"/>
</dbReference>
<dbReference type="Pfam" id="PF05119">
    <property type="entry name" value="Terminase_4"/>
    <property type="match status" value="1"/>
</dbReference>
<gene>
    <name evidence="2" type="ORF">G4D61_11140</name>
    <name evidence="1" type="ORF">NG54_07875</name>
</gene>
<evidence type="ECO:0000313" key="2">
    <source>
        <dbReference type="EMBL" id="NEY20510.1"/>
    </source>
</evidence>
<accession>A0A0A6VBR2</accession>
<evidence type="ECO:0000313" key="3">
    <source>
        <dbReference type="Proteomes" id="UP000030588"/>
    </source>
</evidence>